<sequence>MSITKFLSSPPSRGITLGPKRKTYRRKTRSHSKHFLQHERAEENKHAHVRQVPVDLAVYG</sequence>
<evidence type="ECO:0000256" key="1">
    <source>
        <dbReference type="SAM" id="MobiDB-lite"/>
    </source>
</evidence>
<name>A0A4Z1HD52_9HELO</name>
<feature type="compositionally biased region" description="Polar residues" evidence="1">
    <location>
        <begin position="1"/>
        <end position="11"/>
    </location>
</feature>
<dbReference type="AlphaFoldDB" id="A0A4Z1HD52"/>
<proteinExistence type="predicted"/>
<dbReference type="Proteomes" id="UP000297452">
    <property type="component" value="Unassembled WGS sequence"/>
</dbReference>
<organism evidence="2 3">
    <name type="scientific">Botryotinia narcissicola</name>
    <dbReference type="NCBI Taxonomy" id="278944"/>
    <lineage>
        <taxon>Eukaryota</taxon>
        <taxon>Fungi</taxon>
        <taxon>Dikarya</taxon>
        <taxon>Ascomycota</taxon>
        <taxon>Pezizomycotina</taxon>
        <taxon>Leotiomycetes</taxon>
        <taxon>Helotiales</taxon>
        <taxon>Sclerotiniaceae</taxon>
        <taxon>Botryotinia</taxon>
    </lineage>
</organism>
<evidence type="ECO:0000313" key="3">
    <source>
        <dbReference type="Proteomes" id="UP000297452"/>
    </source>
</evidence>
<feature type="compositionally biased region" description="Basic residues" evidence="1">
    <location>
        <begin position="19"/>
        <end position="33"/>
    </location>
</feature>
<protein>
    <submittedName>
        <fullName evidence="2">Uncharacterized protein</fullName>
    </submittedName>
</protein>
<gene>
    <name evidence="2" type="ORF">BOTNAR_0782g00040</name>
</gene>
<evidence type="ECO:0000313" key="2">
    <source>
        <dbReference type="EMBL" id="TGO44610.1"/>
    </source>
</evidence>
<feature type="region of interest" description="Disordered" evidence="1">
    <location>
        <begin position="1"/>
        <end position="33"/>
    </location>
</feature>
<comment type="caution">
    <text evidence="2">The sequence shown here is derived from an EMBL/GenBank/DDBJ whole genome shotgun (WGS) entry which is preliminary data.</text>
</comment>
<dbReference type="EMBL" id="PQXJ01000778">
    <property type="protein sequence ID" value="TGO44610.1"/>
    <property type="molecule type" value="Genomic_DNA"/>
</dbReference>
<accession>A0A4Z1HD52</accession>
<keyword evidence="3" id="KW-1185">Reference proteome</keyword>
<reference evidence="2 3" key="1">
    <citation type="submission" date="2017-12" db="EMBL/GenBank/DDBJ databases">
        <title>Comparative genomics of Botrytis spp.</title>
        <authorList>
            <person name="Valero-Jimenez C.A."/>
            <person name="Tapia P."/>
            <person name="Veloso J."/>
            <person name="Silva-Moreno E."/>
            <person name="Staats M."/>
            <person name="Valdes J.H."/>
            <person name="Van Kan J.A.L."/>
        </authorList>
    </citation>
    <scope>NUCLEOTIDE SEQUENCE [LARGE SCALE GENOMIC DNA]</scope>
    <source>
        <strain evidence="2 3">MUCL2120</strain>
    </source>
</reference>